<accession>A0A833PC81</accession>
<proteinExistence type="predicted"/>
<name>A0A833PC81_ACIBZ</name>
<dbReference type="AlphaFoldDB" id="A0A833PC81"/>
<evidence type="ECO:0000313" key="3">
    <source>
        <dbReference type="EMBL" id="KAF1019124.1"/>
    </source>
</evidence>
<evidence type="ECO:0008006" key="5">
    <source>
        <dbReference type="Google" id="ProtNLM"/>
    </source>
</evidence>
<evidence type="ECO:0000256" key="2">
    <source>
        <dbReference type="SAM" id="MobiDB-lite"/>
    </source>
</evidence>
<gene>
    <name evidence="3" type="ORF">GAK29_04012</name>
</gene>
<feature type="region of interest" description="Disordered" evidence="2">
    <location>
        <begin position="57"/>
        <end position="76"/>
    </location>
</feature>
<feature type="coiled-coil region" evidence="1">
    <location>
        <begin position="30"/>
        <end position="57"/>
    </location>
</feature>
<reference evidence="4" key="1">
    <citation type="journal article" date="2020" name="MBio">
        <title>Horizontal gene transfer to a defensive symbiont with a reduced genome amongst a multipartite beetle microbiome.</title>
        <authorList>
            <person name="Waterworth S.C."/>
            <person name="Florez L.V."/>
            <person name="Rees E.R."/>
            <person name="Hertweck C."/>
            <person name="Kaltenpoth M."/>
            <person name="Kwan J.C."/>
        </authorList>
    </citation>
    <scope>NUCLEOTIDE SEQUENCE [LARGE SCALE GENOMIC DNA]</scope>
</reference>
<organism evidence="3 4">
    <name type="scientific">Acinetobacter bereziniae</name>
    <name type="common">Acinetobacter genomosp. 10</name>
    <dbReference type="NCBI Taxonomy" id="106648"/>
    <lineage>
        <taxon>Bacteria</taxon>
        <taxon>Pseudomonadati</taxon>
        <taxon>Pseudomonadota</taxon>
        <taxon>Gammaproteobacteria</taxon>
        <taxon>Moraxellales</taxon>
        <taxon>Moraxellaceae</taxon>
        <taxon>Acinetobacter</taxon>
    </lineage>
</organism>
<comment type="caution">
    <text evidence="3">The sequence shown here is derived from an EMBL/GenBank/DDBJ whole genome shotgun (WGS) entry which is preliminary data.</text>
</comment>
<evidence type="ECO:0000313" key="4">
    <source>
        <dbReference type="Proteomes" id="UP000490535"/>
    </source>
</evidence>
<feature type="compositionally biased region" description="Basic and acidic residues" evidence="2">
    <location>
        <begin position="57"/>
        <end position="68"/>
    </location>
</feature>
<dbReference type="EMBL" id="WNDP01000151">
    <property type="protein sequence ID" value="KAF1019124.1"/>
    <property type="molecule type" value="Genomic_DNA"/>
</dbReference>
<dbReference type="Proteomes" id="UP000490535">
    <property type="component" value="Unassembled WGS sequence"/>
</dbReference>
<evidence type="ECO:0000256" key="1">
    <source>
        <dbReference type="SAM" id="Coils"/>
    </source>
</evidence>
<sequence>MKKFIYVLLLIALGWLIKLSYDFYHVSQQLADIQHTLHKSEQKNASLNDQLVAVKRQADEPSSSDKAKPAPVLKEPDTGINPSIVIKQQLELIQFAVQQQQFVYALEHLTQLNHSLDQYTLADALKQSLHQTIAQDIQNIQQFVVERNAQQDQLDGLMKQVDQSLIAELKNNQLKPDSNQTAHFWEKWFKVDLLTTDAPELSNRRFILKETQLRLLLAQQLLVKGQNVEYKAMLNQAIQQLDLLPDAASQNIKQQLLKIKQSSQSPVPKLNSLAVLG</sequence>
<protein>
    <recommendedName>
        <fullName evidence="5">Uroporphyrinogen-III C-methyltransferase</fullName>
    </recommendedName>
</protein>
<keyword evidence="1" id="KW-0175">Coiled coil</keyword>